<gene>
    <name evidence="3" type="primary">LOC106176406</name>
</gene>
<dbReference type="Proteomes" id="UP000085678">
    <property type="component" value="Unplaced"/>
</dbReference>
<organism evidence="2 3">
    <name type="scientific">Lingula anatina</name>
    <name type="common">Brachiopod</name>
    <name type="synonym">Lingula unguis</name>
    <dbReference type="NCBI Taxonomy" id="7574"/>
    <lineage>
        <taxon>Eukaryota</taxon>
        <taxon>Metazoa</taxon>
        <taxon>Spiralia</taxon>
        <taxon>Lophotrochozoa</taxon>
        <taxon>Brachiopoda</taxon>
        <taxon>Linguliformea</taxon>
        <taxon>Lingulata</taxon>
        <taxon>Lingulida</taxon>
        <taxon>Linguloidea</taxon>
        <taxon>Lingulidae</taxon>
        <taxon>Lingula</taxon>
    </lineage>
</organism>
<dbReference type="InParanoid" id="A0A1S3I0G8"/>
<protein>
    <submittedName>
        <fullName evidence="3">Uncharacterized protein LOC106176406 isoform X1</fullName>
    </submittedName>
</protein>
<accession>A0A1S3I0G8</accession>
<feature type="signal peptide" evidence="1">
    <location>
        <begin position="1"/>
        <end position="19"/>
    </location>
</feature>
<keyword evidence="1" id="KW-0732">Signal</keyword>
<dbReference type="KEGG" id="lak:106176406"/>
<evidence type="ECO:0000313" key="2">
    <source>
        <dbReference type="Proteomes" id="UP000085678"/>
    </source>
</evidence>
<name>A0A1S3I0G8_LINAN</name>
<proteinExistence type="predicted"/>
<evidence type="ECO:0000313" key="3">
    <source>
        <dbReference type="RefSeq" id="XP_013391316.1"/>
    </source>
</evidence>
<dbReference type="AlphaFoldDB" id="A0A1S3I0G8"/>
<sequence length="360" mass="38664">MKMFGLYLLFSLSSTLATGDAIQCISCIAFKSDNEFALNAFKFVYNNSDMLNQQCQDDPTAVQTTINCPGSCVRANFTMKYGIPTLNTSNIEVQFFTRTCNPVKSLDTGCKDIQDGQAVMGLGIGFVNPNATVFGKQCVCNTDFCNTDTRNFPNLPEVPATKCPNCFQADFVSGDPELDRSLNAQPQHYPTYHPLCGEGPQLLSAVDCRGTCLVVRIAGQVNFTTERSKTVAYTAIQRQCSGFRTEEGCLAGPDIGRFAISEFIPRNLLGGIGVFFQGLNASVCTYSTAEQTTLDGTSGATGGITWNLKSFTVPLVNASVYTYSTAEQTTLGGTSGAMGGITWSLKSVTVPLVLFVIVTA</sequence>
<dbReference type="RefSeq" id="XP_013391316.1">
    <property type="nucleotide sequence ID" value="XM_013535862.2"/>
</dbReference>
<keyword evidence="2" id="KW-1185">Reference proteome</keyword>
<dbReference type="GeneID" id="106176406"/>
<reference evidence="3" key="1">
    <citation type="submission" date="2025-08" db="UniProtKB">
        <authorList>
            <consortium name="RefSeq"/>
        </authorList>
    </citation>
    <scope>IDENTIFICATION</scope>
    <source>
        <tissue evidence="3">Gonads</tissue>
    </source>
</reference>
<evidence type="ECO:0000256" key="1">
    <source>
        <dbReference type="SAM" id="SignalP"/>
    </source>
</evidence>
<feature type="chain" id="PRO_5010284477" evidence="1">
    <location>
        <begin position="20"/>
        <end position="360"/>
    </location>
</feature>